<gene>
    <name evidence="1" type="ORF">BaRGS_00014507</name>
</gene>
<keyword evidence="2" id="KW-1185">Reference proteome</keyword>
<evidence type="ECO:0000313" key="2">
    <source>
        <dbReference type="Proteomes" id="UP001519460"/>
    </source>
</evidence>
<comment type="caution">
    <text evidence="1">The sequence shown here is derived from an EMBL/GenBank/DDBJ whole genome shotgun (WGS) entry which is preliminary data.</text>
</comment>
<dbReference type="Proteomes" id="UP001519460">
    <property type="component" value="Unassembled WGS sequence"/>
</dbReference>
<reference evidence="1 2" key="1">
    <citation type="journal article" date="2023" name="Sci. Data">
        <title>Genome assembly of the Korean intertidal mud-creeper Batillaria attramentaria.</title>
        <authorList>
            <person name="Patra A.K."/>
            <person name="Ho P.T."/>
            <person name="Jun S."/>
            <person name="Lee S.J."/>
            <person name="Kim Y."/>
            <person name="Won Y.J."/>
        </authorList>
    </citation>
    <scope>NUCLEOTIDE SEQUENCE [LARGE SCALE GENOMIC DNA]</scope>
    <source>
        <strain evidence="1">Wonlab-2016</strain>
    </source>
</reference>
<accession>A0ABD0L443</accession>
<organism evidence="1 2">
    <name type="scientific">Batillaria attramentaria</name>
    <dbReference type="NCBI Taxonomy" id="370345"/>
    <lineage>
        <taxon>Eukaryota</taxon>
        <taxon>Metazoa</taxon>
        <taxon>Spiralia</taxon>
        <taxon>Lophotrochozoa</taxon>
        <taxon>Mollusca</taxon>
        <taxon>Gastropoda</taxon>
        <taxon>Caenogastropoda</taxon>
        <taxon>Sorbeoconcha</taxon>
        <taxon>Cerithioidea</taxon>
        <taxon>Batillariidae</taxon>
        <taxon>Batillaria</taxon>
    </lineage>
</organism>
<dbReference type="EMBL" id="JACVVK020000085">
    <property type="protein sequence ID" value="KAK7494225.1"/>
    <property type="molecule type" value="Genomic_DNA"/>
</dbReference>
<dbReference type="AlphaFoldDB" id="A0ABD0L443"/>
<proteinExistence type="predicted"/>
<name>A0ABD0L443_9CAEN</name>
<evidence type="ECO:0000313" key="1">
    <source>
        <dbReference type="EMBL" id="KAK7494225.1"/>
    </source>
</evidence>
<sequence>MSKVRNSLGICGVERVNVHGRGTYSRNVQVTYTLQAVKTSDDSHGHCWLLWWHKCVTNMSGLRGRGIRKHYEIIPRFTQVNLRTAELVFMDIRTVALDRNGYKKA</sequence>
<protein>
    <submittedName>
        <fullName evidence="1">Uncharacterized protein</fullName>
    </submittedName>
</protein>